<dbReference type="Pfam" id="PF13470">
    <property type="entry name" value="PIN_3"/>
    <property type="match status" value="1"/>
</dbReference>
<dbReference type="Proteomes" id="UP000335496">
    <property type="component" value="Unassembled WGS sequence"/>
</dbReference>
<evidence type="ECO:0000313" key="4">
    <source>
        <dbReference type="Proteomes" id="UP000291917"/>
    </source>
</evidence>
<feature type="domain" description="PIN" evidence="1">
    <location>
        <begin position="2"/>
        <end position="113"/>
    </location>
</feature>
<organism evidence="3 4">
    <name type="scientific">Bacteroides eggerthii</name>
    <dbReference type="NCBI Taxonomy" id="28111"/>
    <lineage>
        <taxon>Bacteria</taxon>
        <taxon>Pseudomonadati</taxon>
        <taxon>Bacteroidota</taxon>
        <taxon>Bacteroidia</taxon>
        <taxon>Bacteroidales</taxon>
        <taxon>Bacteroidaceae</taxon>
        <taxon>Bacteroides</taxon>
    </lineage>
</organism>
<evidence type="ECO:0000313" key="5">
    <source>
        <dbReference type="Proteomes" id="UP000335496"/>
    </source>
</evidence>
<accession>A0A4Q5GHG7</accession>
<dbReference type="CDD" id="cd09854">
    <property type="entry name" value="PIN_VapC-like"/>
    <property type="match status" value="1"/>
</dbReference>
<evidence type="ECO:0000313" key="2">
    <source>
        <dbReference type="EMBL" id="KAA5268219.1"/>
    </source>
</evidence>
<gene>
    <name evidence="3" type="ORF">EAJ03_18915</name>
    <name evidence="2" type="ORF">F2Z23_19045</name>
</gene>
<dbReference type="InterPro" id="IPR029060">
    <property type="entry name" value="PIN-like_dom_sf"/>
</dbReference>
<reference evidence="3 4" key="2">
    <citation type="journal article" date="2019" name="Science, e1252229">
        <title>Invertible promoters mediate bacterial phase variation, antibiotic resistance, and host adaptation in the gut.</title>
        <authorList>
            <person name="Jiang X."/>
            <person name="Hall A.B."/>
            <person name="Arthur T.D."/>
            <person name="Plichta D.R."/>
            <person name="Covington C.T."/>
            <person name="Poyet M."/>
            <person name="Crothers J."/>
            <person name="Moses P.L."/>
            <person name="Tolonen A.C."/>
            <person name="Vlamakis H."/>
            <person name="Alm E.J."/>
            <person name="Xavier R.J."/>
        </authorList>
    </citation>
    <scope>NUCLEOTIDE SEQUENCE [LARGE SCALE GENOMIC DNA]</scope>
    <source>
        <strain evidence="3">Bj_0095</strain>
        <strain evidence="4">bj_0095</strain>
    </source>
</reference>
<dbReference type="NCBIfam" id="TIGR00305">
    <property type="entry name" value="putative toxin-antitoxin system toxin component, PIN family"/>
    <property type="match status" value="1"/>
</dbReference>
<dbReference type="InterPro" id="IPR002850">
    <property type="entry name" value="PIN_toxin-like"/>
</dbReference>
<sequence>MSRIVLDTNSLVQCISPKSKYRKIWDCFLDGTNLLCVSNEILNEYEEILERLAGKETAKIFIELILNSSYTLFFTPYYNFNLIKSDPDDNKFVDCAIVANAKFIVTEDHHFHILKQYSFPKVDFIGLDDFYKLL</sequence>
<dbReference type="EMBL" id="VVZX01000045">
    <property type="protein sequence ID" value="KAA5268219.1"/>
    <property type="molecule type" value="Genomic_DNA"/>
</dbReference>
<dbReference type="SMART" id="SM00670">
    <property type="entry name" value="PINc"/>
    <property type="match status" value="1"/>
</dbReference>
<dbReference type="PANTHER" id="PTHR34610">
    <property type="entry name" value="SSL7007 PROTEIN"/>
    <property type="match status" value="1"/>
</dbReference>
<evidence type="ECO:0000313" key="3">
    <source>
        <dbReference type="EMBL" id="RYT67667.1"/>
    </source>
</evidence>
<keyword evidence="5" id="KW-1185">Reference proteome</keyword>
<dbReference type="AlphaFoldDB" id="A0A4Q5GHG7"/>
<dbReference type="Gene3D" id="3.40.50.1010">
    <property type="entry name" value="5'-nuclease"/>
    <property type="match status" value="1"/>
</dbReference>
<name>A0A4Q5GHG7_9BACE</name>
<dbReference type="PANTHER" id="PTHR34610:SF3">
    <property type="entry name" value="SSL7007 PROTEIN"/>
    <property type="match status" value="1"/>
</dbReference>
<comment type="caution">
    <text evidence="3">The sequence shown here is derived from an EMBL/GenBank/DDBJ whole genome shotgun (WGS) entry which is preliminary data.</text>
</comment>
<dbReference type="RefSeq" id="WP_118363744.1">
    <property type="nucleotide sequence ID" value="NZ_JABFHT010000004.1"/>
</dbReference>
<evidence type="ECO:0000259" key="1">
    <source>
        <dbReference type="SMART" id="SM00670"/>
    </source>
</evidence>
<dbReference type="EMBL" id="RCXL01000049">
    <property type="protein sequence ID" value="RYT67667.1"/>
    <property type="molecule type" value="Genomic_DNA"/>
</dbReference>
<dbReference type="InterPro" id="IPR002716">
    <property type="entry name" value="PIN_dom"/>
</dbReference>
<protein>
    <submittedName>
        <fullName evidence="2 3">Toxin-antitoxin system toxin component, PIN family</fullName>
    </submittedName>
</protein>
<reference evidence="2 5" key="1">
    <citation type="journal article" date="2019" name="Nat. Med.">
        <title>A library of human gut bacterial isolates paired with longitudinal multiomics data enables mechanistic microbiome research.</title>
        <authorList>
            <person name="Poyet M."/>
            <person name="Groussin M."/>
            <person name="Gibbons S.M."/>
            <person name="Avila-Pacheco J."/>
            <person name="Jiang X."/>
            <person name="Kearney S.M."/>
            <person name="Perrotta A.R."/>
            <person name="Berdy B."/>
            <person name="Zhao S."/>
            <person name="Lieberman T.D."/>
            <person name="Swanson P.K."/>
            <person name="Smith M."/>
            <person name="Roesemann S."/>
            <person name="Alexander J.E."/>
            <person name="Rich S.A."/>
            <person name="Livny J."/>
            <person name="Vlamakis H."/>
            <person name="Clish C."/>
            <person name="Bullock K."/>
            <person name="Deik A."/>
            <person name="Scott J."/>
            <person name="Pierce K.A."/>
            <person name="Xavier R.J."/>
            <person name="Alm E.J."/>
        </authorList>
    </citation>
    <scope>NUCLEOTIDE SEQUENCE [LARGE SCALE GENOMIC DNA]</scope>
    <source>
        <strain evidence="2 5">BIOML-A1</strain>
    </source>
</reference>
<dbReference type="SUPFAM" id="SSF88723">
    <property type="entry name" value="PIN domain-like"/>
    <property type="match status" value="1"/>
</dbReference>
<dbReference type="Proteomes" id="UP000291917">
    <property type="component" value="Unassembled WGS sequence"/>
</dbReference>
<proteinExistence type="predicted"/>